<protein>
    <submittedName>
        <fullName evidence="5">Arginase family protein</fullName>
    </submittedName>
</protein>
<sequence>MRAMPNAWIITPQYFEQPEPRLVDYAPVESELNGPHSIPDREAEGMARLHLPIARFAESALRRGDRPVSLAGDCCAAVPALAGVRAAGIEPWLVWIDAHGDFNTPETSPSQFLGGMPLAMIVGRGPQWMCESVELAPLPEERVILVDARDLDPLEAEAVADSGLAHIGIEALGTLALDGPVLVHIDLDVLDAREAPAFNYPVRGGPTTAQLVAALEDFVAGTEICMISVSAWSPSKDLDGATGRACRRVLAALTGE</sequence>
<dbReference type="GO" id="GO:0004053">
    <property type="term" value="F:arginase activity"/>
    <property type="evidence" value="ECO:0007669"/>
    <property type="project" value="TreeGrafter"/>
</dbReference>
<dbReference type="Gene3D" id="3.40.800.10">
    <property type="entry name" value="Ureohydrolase domain"/>
    <property type="match status" value="1"/>
</dbReference>
<gene>
    <name evidence="5" type="ORF">H0I76_15835</name>
</gene>
<evidence type="ECO:0000313" key="5">
    <source>
        <dbReference type="EMBL" id="MBK0400669.1"/>
    </source>
</evidence>
<dbReference type="Pfam" id="PF00491">
    <property type="entry name" value="Arginase"/>
    <property type="match status" value="1"/>
</dbReference>
<comment type="similarity">
    <text evidence="4">Belongs to the arginase family.</text>
</comment>
<comment type="caution">
    <text evidence="5">The sequence shown here is derived from an EMBL/GenBank/DDBJ whole genome shotgun (WGS) entry which is preliminary data.</text>
</comment>
<keyword evidence="3" id="KW-0464">Manganese</keyword>
<organism evidence="5 6">
    <name type="scientific">Thermohalobaculum xanthum</name>
    <dbReference type="NCBI Taxonomy" id="2753746"/>
    <lineage>
        <taxon>Bacteria</taxon>
        <taxon>Pseudomonadati</taxon>
        <taxon>Pseudomonadota</taxon>
        <taxon>Alphaproteobacteria</taxon>
        <taxon>Rhodobacterales</taxon>
        <taxon>Paracoccaceae</taxon>
        <taxon>Thermohalobaculum</taxon>
    </lineage>
</organism>
<dbReference type="EMBL" id="JAEHHL010000009">
    <property type="protein sequence ID" value="MBK0400669.1"/>
    <property type="molecule type" value="Genomic_DNA"/>
</dbReference>
<proteinExistence type="inferred from homology"/>
<dbReference type="CDD" id="cd09999">
    <property type="entry name" value="Arginase-like_1"/>
    <property type="match status" value="1"/>
</dbReference>
<keyword evidence="6" id="KW-1185">Reference proteome</keyword>
<dbReference type="GO" id="GO:0030145">
    <property type="term" value="F:manganese ion binding"/>
    <property type="evidence" value="ECO:0007669"/>
    <property type="project" value="TreeGrafter"/>
</dbReference>
<dbReference type="Proteomes" id="UP000655420">
    <property type="component" value="Unassembled WGS sequence"/>
</dbReference>
<dbReference type="InterPro" id="IPR023696">
    <property type="entry name" value="Ureohydrolase_dom_sf"/>
</dbReference>
<name>A0A8J7M8P7_9RHOB</name>
<dbReference type="InterPro" id="IPR006035">
    <property type="entry name" value="Ureohydrolase"/>
</dbReference>
<dbReference type="PROSITE" id="PS51409">
    <property type="entry name" value="ARGINASE_2"/>
    <property type="match status" value="1"/>
</dbReference>
<evidence type="ECO:0000256" key="4">
    <source>
        <dbReference type="PROSITE-ProRule" id="PRU00742"/>
    </source>
</evidence>
<dbReference type="AlphaFoldDB" id="A0A8J7M8P7"/>
<keyword evidence="2" id="KW-0378">Hydrolase</keyword>
<dbReference type="SUPFAM" id="SSF52768">
    <property type="entry name" value="Arginase/deacetylase"/>
    <property type="match status" value="1"/>
</dbReference>
<evidence type="ECO:0000256" key="3">
    <source>
        <dbReference type="ARBA" id="ARBA00023211"/>
    </source>
</evidence>
<evidence type="ECO:0000256" key="1">
    <source>
        <dbReference type="ARBA" id="ARBA00022723"/>
    </source>
</evidence>
<dbReference type="PANTHER" id="PTHR43782:SF3">
    <property type="entry name" value="ARGINASE"/>
    <property type="match status" value="1"/>
</dbReference>
<reference evidence="5" key="1">
    <citation type="submission" date="2020-12" db="EMBL/GenBank/DDBJ databases">
        <title>Bacterial taxonomy.</title>
        <authorList>
            <person name="Pan X."/>
        </authorList>
    </citation>
    <scope>NUCLEOTIDE SEQUENCE</scope>
    <source>
        <strain evidence="5">M0105</strain>
    </source>
</reference>
<dbReference type="PRINTS" id="PR00116">
    <property type="entry name" value="ARGINASE"/>
</dbReference>
<dbReference type="PANTHER" id="PTHR43782">
    <property type="entry name" value="ARGINASE"/>
    <property type="match status" value="1"/>
</dbReference>
<accession>A0A8J7M8P7</accession>
<evidence type="ECO:0000313" key="6">
    <source>
        <dbReference type="Proteomes" id="UP000655420"/>
    </source>
</evidence>
<evidence type="ECO:0000256" key="2">
    <source>
        <dbReference type="ARBA" id="ARBA00022801"/>
    </source>
</evidence>
<keyword evidence="1" id="KW-0479">Metal-binding</keyword>
<dbReference type="GO" id="GO:0005737">
    <property type="term" value="C:cytoplasm"/>
    <property type="evidence" value="ECO:0007669"/>
    <property type="project" value="TreeGrafter"/>
</dbReference>